<evidence type="ECO:0000313" key="19">
    <source>
        <dbReference type="EMBL" id="KKI01236.1"/>
    </source>
</evidence>
<evidence type="ECO:0000313" key="35">
    <source>
        <dbReference type="Proteomes" id="UP000034668"/>
    </source>
</evidence>
<dbReference type="EMBL" id="JJQV01000100">
    <property type="protein sequence ID" value="KKH82187.1"/>
    <property type="molecule type" value="Genomic_DNA"/>
</dbReference>
<evidence type="ECO:0000313" key="33">
    <source>
        <dbReference type="Proteomes" id="UP000034578"/>
    </source>
</evidence>
<evidence type="ECO:0000313" key="29">
    <source>
        <dbReference type="Proteomes" id="UP000034232"/>
    </source>
</evidence>
<dbReference type="Proteomes" id="UP000034547">
    <property type="component" value="Unassembled WGS sequence"/>
</dbReference>
<dbReference type="Proteomes" id="UP000034668">
    <property type="component" value="Unassembled WGS sequence"/>
</dbReference>
<dbReference type="AlphaFoldDB" id="A0A0F8RCX0"/>
<evidence type="ECO:0000313" key="37">
    <source>
        <dbReference type="Proteomes" id="UP000034758"/>
    </source>
</evidence>
<proteinExistence type="predicted"/>
<evidence type="ECO:0000313" key="13">
    <source>
        <dbReference type="EMBL" id="KKH77963.1"/>
    </source>
</evidence>
<dbReference type="EMBL" id="JJQO01000193">
    <property type="protein sequence ID" value="KKH63512.1"/>
    <property type="molecule type" value="Genomic_DNA"/>
</dbReference>
<evidence type="ECO:0000313" key="36">
    <source>
        <dbReference type="Proteomes" id="UP000034692"/>
    </source>
</evidence>
<evidence type="ECO:0000313" key="6">
    <source>
        <dbReference type="EMBL" id="KKH38875.1"/>
    </source>
</evidence>
<evidence type="ECO:0000313" key="31">
    <source>
        <dbReference type="Proteomes" id="UP000034399"/>
    </source>
</evidence>
<dbReference type="EMBL" id="JJQZ01000122">
    <property type="protein sequence ID" value="KKH94079.1"/>
    <property type="molecule type" value="Genomic_DNA"/>
</dbReference>
<dbReference type="EMBL" id="JJQG01000082">
    <property type="protein sequence ID" value="KKH38875.1"/>
    <property type="molecule type" value="Genomic_DNA"/>
</dbReference>
<dbReference type="EMBL" id="JJQP01000121">
    <property type="protein sequence ID" value="KKH66848.1"/>
    <property type="molecule type" value="Genomic_DNA"/>
</dbReference>
<evidence type="ECO:0000313" key="39">
    <source>
        <dbReference type="Proteomes" id="UP000034872"/>
    </source>
</evidence>
<dbReference type="EMBL" id="JJQS01000098">
    <property type="protein sequence ID" value="KKH73624.1"/>
    <property type="molecule type" value="Genomic_DNA"/>
</dbReference>
<evidence type="ECO:0000313" key="26">
    <source>
        <dbReference type="Proteomes" id="UP000034040"/>
    </source>
</evidence>
<dbReference type="EMBL" id="JJRB01000125">
    <property type="protein sequence ID" value="KKI01236.1"/>
    <property type="molecule type" value="Genomic_DNA"/>
</dbReference>
<dbReference type="Proteomes" id="UP000034399">
    <property type="component" value="Unassembled WGS sequence"/>
</dbReference>
<dbReference type="Proteomes" id="UP000034021">
    <property type="component" value="Unassembled WGS sequence"/>
</dbReference>
<evidence type="ECO:0000313" key="32">
    <source>
        <dbReference type="Proteomes" id="UP000034547"/>
    </source>
</evidence>
<dbReference type="Proteomes" id="UP000034758">
    <property type="component" value="Unassembled WGS sequence"/>
</dbReference>
<evidence type="ECO:0000313" key="41">
    <source>
        <dbReference type="Proteomes" id="UP000300067"/>
    </source>
</evidence>
<evidence type="ECO:0000313" key="20">
    <source>
        <dbReference type="EMBL" id="KKI02049.1"/>
    </source>
</evidence>
<evidence type="ECO:0000313" key="15">
    <source>
        <dbReference type="EMBL" id="KKH82187.1"/>
    </source>
</evidence>
<evidence type="ECO:0000313" key="18">
    <source>
        <dbReference type="EMBL" id="KKH96204.1"/>
    </source>
</evidence>
<evidence type="ECO:0000313" key="12">
    <source>
        <dbReference type="EMBL" id="KKH73624.1"/>
    </source>
</evidence>
<evidence type="ECO:0000313" key="1">
    <source>
        <dbReference type="EMBL" id="KKG00716.1"/>
    </source>
</evidence>
<evidence type="ECO:0000313" key="10">
    <source>
        <dbReference type="EMBL" id="KKH63512.1"/>
    </source>
</evidence>
<evidence type="ECO:0000313" key="17">
    <source>
        <dbReference type="EMBL" id="KKH94079.1"/>
    </source>
</evidence>
<dbReference type="EMBL" id="JJQX01000086">
    <property type="protein sequence ID" value="KKH96204.1"/>
    <property type="molecule type" value="Genomic_DNA"/>
</dbReference>
<evidence type="ECO:0000313" key="34">
    <source>
        <dbReference type="Proteomes" id="UP000034597"/>
    </source>
</evidence>
<dbReference type="EMBL" id="JJQH01000090">
    <property type="protein sequence ID" value="KKH40507.1"/>
    <property type="molecule type" value="Genomic_DNA"/>
</dbReference>
<evidence type="ECO:0000313" key="2">
    <source>
        <dbReference type="EMBL" id="KKG04971.1"/>
    </source>
</evidence>
<dbReference type="PATRIC" id="fig|2209.51.peg.4294"/>
<evidence type="ECO:0000313" key="4">
    <source>
        <dbReference type="EMBL" id="KKG28350.1"/>
    </source>
</evidence>
<dbReference type="EMBL" id="JJPA01000206">
    <property type="protein sequence ID" value="KKG28350.1"/>
    <property type="molecule type" value="Genomic_DNA"/>
</dbReference>
<organism evidence="9 23">
    <name type="scientific">Methanosarcina mazei</name>
    <name type="common">Methanosarcina frisia</name>
    <dbReference type="NCBI Taxonomy" id="2209"/>
    <lineage>
        <taxon>Archaea</taxon>
        <taxon>Methanobacteriati</taxon>
        <taxon>Methanobacteriota</taxon>
        <taxon>Stenosarchaea group</taxon>
        <taxon>Methanomicrobia</taxon>
        <taxon>Methanosarcinales</taxon>
        <taxon>Methanosarcinaceae</taxon>
        <taxon>Methanosarcina</taxon>
    </lineage>
</organism>
<dbReference type="Proteomes" id="UP000034578">
    <property type="component" value="Unassembled WGS sequence"/>
</dbReference>
<evidence type="ECO:0000313" key="21">
    <source>
        <dbReference type="EMBL" id="QCR16089.1"/>
    </source>
</evidence>
<evidence type="ECO:0000313" key="22">
    <source>
        <dbReference type="Proteomes" id="UP000033814"/>
    </source>
</evidence>
<dbReference type="Proteomes" id="UP000300067">
    <property type="component" value="Chromosome"/>
</dbReference>
<dbReference type="EMBL" id="JJQW01000033">
    <property type="protein sequence ID" value="KKH89706.1"/>
    <property type="molecule type" value="Genomic_DNA"/>
</dbReference>
<evidence type="ECO:0000313" key="9">
    <source>
        <dbReference type="EMBL" id="KKH52631.1"/>
    </source>
</evidence>
<dbReference type="Proteomes" id="UP000034692">
    <property type="component" value="Unassembled WGS sequence"/>
</dbReference>
<evidence type="ECO:0000313" key="40">
    <source>
        <dbReference type="Proteomes" id="UP000034937"/>
    </source>
</evidence>
<dbReference type="Proteomes" id="UP000034232">
    <property type="component" value="Unassembled WGS sequence"/>
</dbReference>
<evidence type="ECO:0000313" key="5">
    <source>
        <dbReference type="EMBL" id="KKG33210.1"/>
    </source>
</evidence>
<dbReference type="Proteomes" id="UP000034842">
    <property type="component" value="Unassembled WGS sequence"/>
</dbReference>
<evidence type="ECO:0000313" key="8">
    <source>
        <dbReference type="EMBL" id="KKH52178.1"/>
    </source>
</evidence>
<dbReference type="Proteomes" id="UP000033814">
    <property type="component" value="Unassembled WGS sequence"/>
</dbReference>
<evidence type="ECO:0000313" key="23">
    <source>
        <dbReference type="Proteomes" id="UP000033864"/>
    </source>
</evidence>
<dbReference type="Proteomes" id="UP000033864">
    <property type="component" value="Unassembled WGS sequence"/>
</dbReference>
<dbReference type="EMBL" id="JJRA01000115">
    <property type="protein sequence ID" value="KKI02049.1"/>
    <property type="molecule type" value="Genomic_DNA"/>
</dbReference>
<name>A0A0F8RCX0_METMZ</name>
<evidence type="ECO:0000313" key="38">
    <source>
        <dbReference type="Proteomes" id="UP000034842"/>
    </source>
</evidence>
<dbReference type="EMBL" id="JJQT01000131">
    <property type="protein sequence ID" value="KKH77963.1"/>
    <property type="molecule type" value="Genomic_DNA"/>
</dbReference>
<sequence length="65" mass="7934">MKTIIKEWWAFFHHITFFAKSIELKTVHVYIHCNTRSPAQVILLAPNSVIFLIKLYYYKYPYFIH</sequence>
<evidence type="ECO:0000313" key="28">
    <source>
        <dbReference type="Proteomes" id="UP000034152"/>
    </source>
</evidence>
<dbReference type="EMBL" id="JJOR01000145">
    <property type="protein sequence ID" value="KKG00716.1"/>
    <property type="molecule type" value="Genomic_DNA"/>
</dbReference>
<evidence type="ECO:0000313" key="7">
    <source>
        <dbReference type="EMBL" id="KKH40507.1"/>
    </source>
</evidence>
<reference evidence="22 23" key="1">
    <citation type="journal article" date="2015" name="ISME J.">
        <title>Genomic and phenotypic differentiation among Methanosarcina mazei populations from Columbia River sediment.</title>
        <authorList>
            <person name="Youngblut N.D."/>
            <person name="Wirth J.S."/>
            <person name="Henriksen J.R."/>
            <person name="Smith M."/>
            <person name="Simon H."/>
            <person name="Metcalf W.W."/>
            <person name="Whitaker R.J."/>
        </authorList>
    </citation>
    <scope>NUCLEOTIDE SEQUENCE [LARGE SCALE GENOMIC DNA]</scope>
    <source>
        <strain evidence="6 37">1.H.A.1A.1</strain>
        <strain evidence="7 25">1.H.A.1A.3</strain>
        <strain evidence="9 23">1.H.A.1A.6</strain>
        <strain evidence="8 29">1.H.A.2.3</strain>
        <strain evidence="10 36">1.H.A.2.7</strain>
        <strain evidence="11">1.H.A.2.8</strain>
        <strain evidence="12 26">1.H.M.1A.2</strain>
        <strain evidence="13 38">1.H.M.1A.3</strain>
        <strain evidence="14 28">1.H.M.2.1</strain>
        <strain evidence="15 22">1.H.M.2.2</strain>
        <strain evidence="16 40">1.H.M.2.3</strain>
        <strain evidence="18 35">1.H.M.2.4</strain>
        <strain evidence="17 39">1.H.T.2.1</strain>
        <strain evidence="20 24">1.H.T.2.3</strain>
        <strain evidence="19 32">1.H.T.2.5</strain>
        <strain evidence="1 27">2.F.A.2.3</strain>
        <strain evidence="3 33">2.F.A.2.4</strain>
        <strain evidence="2 34">2.F.T.0.2</strain>
        <strain evidence="4 31">3.F.A.1A.1</strain>
        <strain evidence="5 30">3.F.A.1B.1</strain>
    </source>
</reference>
<keyword evidence="33" id="KW-1185">Reference proteome</keyword>
<dbReference type="Proteomes" id="UP000034872">
    <property type="component" value="Unassembled WGS sequence"/>
</dbReference>
<evidence type="ECO:0000313" key="11">
    <source>
        <dbReference type="EMBL" id="KKH66848.1"/>
    </source>
</evidence>
<dbReference type="EMBL" id="JJQU01000245">
    <property type="protein sequence ID" value="KKH80048.1"/>
    <property type="molecule type" value="Genomic_DNA"/>
</dbReference>
<dbReference type="Proteomes" id="UP000034152">
    <property type="component" value="Unassembled WGS sequence"/>
</dbReference>
<dbReference type="Proteomes" id="UP000034937">
    <property type="component" value="Unassembled WGS sequence"/>
</dbReference>
<dbReference type="EMBL" id="CP029709">
    <property type="protein sequence ID" value="QCR16089.1"/>
    <property type="molecule type" value="Genomic_DNA"/>
</dbReference>
<dbReference type="EMBL" id="JJOS01000002">
    <property type="protein sequence ID" value="KKG07078.1"/>
    <property type="molecule type" value="Genomic_DNA"/>
</dbReference>
<dbReference type="Proteomes" id="UP000033885">
    <property type="component" value="Unassembled WGS sequence"/>
</dbReference>
<protein>
    <submittedName>
        <fullName evidence="9">Uncharacterized protein</fullName>
    </submittedName>
</protein>
<evidence type="ECO:0000313" key="14">
    <source>
        <dbReference type="EMBL" id="KKH80048.1"/>
    </source>
</evidence>
<dbReference type="EMBL" id="JJOT01000024">
    <property type="protein sequence ID" value="KKG04971.1"/>
    <property type="molecule type" value="Genomic_DNA"/>
</dbReference>
<dbReference type="EMBL" id="JJQJ01000029">
    <property type="protein sequence ID" value="KKH52631.1"/>
    <property type="molecule type" value="Genomic_DNA"/>
</dbReference>
<gene>
    <name evidence="21" type="ORF">DKM28_08635</name>
    <name evidence="5" type="ORF">DU30_08255</name>
    <name evidence="1" type="ORF">DU31_14090</name>
    <name evidence="2" type="ORF">DU40_18155</name>
    <name evidence="3" type="ORF">DU47_04610</name>
    <name evidence="7" type="ORF">DU50_19830</name>
    <name evidence="4" type="ORF">DU52_09265</name>
    <name evidence="6" type="ORF">DU54_10680</name>
    <name evidence="11" type="ORF">DU73_17825</name>
    <name evidence="10" type="ORF">DU75_15180</name>
    <name evidence="8" type="ORF">DU76_14060</name>
    <name evidence="12" type="ORF">DU77_09405</name>
    <name evidence="13" type="ORF">DU78_02335</name>
    <name evidence="18" type="ORF">DU79_11700</name>
    <name evidence="14" type="ORF">DU80_20500</name>
    <name evidence="20" type="ORF">DU81_08800</name>
    <name evidence="15" type="ORF">DU82_06735</name>
    <name evidence="19" type="ORF">DU83_12640</name>
    <name evidence="17" type="ORF">DU84_17840</name>
    <name evidence="9" type="ORF">DU85_01145</name>
    <name evidence="16" type="ORF">DU88_11475</name>
</gene>
<dbReference type="EMBL" id="JJQM01000150">
    <property type="protein sequence ID" value="KKH52178.1"/>
    <property type="molecule type" value="Genomic_DNA"/>
</dbReference>
<dbReference type="Proteomes" id="UP000034040">
    <property type="component" value="Unassembled WGS sequence"/>
</dbReference>
<evidence type="ECO:0000313" key="27">
    <source>
        <dbReference type="Proteomes" id="UP000034142"/>
    </source>
</evidence>
<accession>A0A0F8RCX0</accession>
<dbReference type="Proteomes" id="UP000034298">
    <property type="component" value="Unassembled WGS sequence"/>
</dbReference>
<reference evidence="21 41" key="2">
    <citation type="submission" date="2018-05" db="EMBL/GenBank/DDBJ databases">
        <title>Methanosarcina gilichinskyana sp. nov., a novel methanogenic archaeon isolated from Holocene permafrost, North East Russia.</title>
        <authorList>
            <person name="Oshurkova V."/>
            <person name="Meer M."/>
            <person name="Bochkareva O."/>
            <person name="Shcherbakova V."/>
        </authorList>
    </citation>
    <scope>NUCLEOTIDE SEQUENCE [LARGE SCALE GENOMIC DNA]</scope>
    <source>
        <strain evidence="21 41">JL01</strain>
    </source>
</reference>
<evidence type="ECO:0000313" key="16">
    <source>
        <dbReference type="EMBL" id="KKH89706.1"/>
    </source>
</evidence>
<dbReference type="Proteomes" id="UP000034142">
    <property type="component" value="Unassembled WGS sequence"/>
</dbReference>
<evidence type="ECO:0000313" key="24">
    <source>
        <dbReference type="Proteomes" id="UP000033885"/>
    </source>
</evidence>
<evidence type="ECO:0000313" key="3">
    <source>
        <dbReference type="EMBL" id="KKG07078.1"/>
    </source>
</evidence>
<dbReference type="Proteomes" id="UP000034597">
    <property type="component" value="Unassembled WGS sequence"/>
</dbReference>
<evidence type="ECO:0000313" key="25">
    <source>
        <dbReference type="Proteomes" id="UP000034021"/>
    </source>
</evidence>
<dbReference type="EMBL" id="JJPC01000105">
    <property type="protein sequence ID" value="KKG33210.1"/>
    <property type="molecule type" value="Genomic_DNA"/>
</dbReference>
<evidence type="ECO:0000313" key="30">
    <source>
        <dbReference type="Proteomes" id="UP000034298"/>
    </source>
</evidence>